<evidence type="ECO:0000256" key="1">
    <source>
        <dbReference type="ARBA" id="ARBA00001933"/>
    </source>
</evidence>
<organism evidence="5 6">
    <name type="scientific">Natronococcus occultus SP4</name>
    <dbReference type="NCBI Taxonomy" id="694430"/>
    <lineage>
        <taxon>Archaea</taxon>
        <taxon>Methanobacteriati</taxon>
        <taxon>Methanobacteriota</taxon>
        <taxon>Stenosarchaea group</taxon>
        <taxon>Halobacteria</taxon>
        <taxon>Halobacteriales</taxon>
        <taxon>Natrialbaceae</taxon>
        <taxon>Natronococcus</taxon>
    </lineage>
</organism>
<dbReference type="InterPro" id="IPR054542">
    <property type="entry name" value="Cys_met_metab_PP"/>
</dbReference>
<dbReference type="OrthoDB" id="43458at2157"/>
<evidence type="ECO:0000256" key="4">
    <source>
        <dbReference type="SAM" id="MobiDB-lite"/>
    </source>
</evidence>
<dbReference type="HOGENOM" id="CLU_018986_2_0_2"/>
<dbReference type="PIRSF" id="PIRSF001434">
    <property type="entry name" value="CGS"/>
    <property type="match status" value="1"/>
</dbReference>
<dbReference type="GO" id="GO:0030170">
    <property type="term" value="F:pyridoxal phosphate binding"/>
    <property type="evidence" value="ECO:0007669"/>
    <property type="project" value="InterPro"/>
</dbReference>
<dbReference type="RefSeq" id="WP_015321794.1">
    <property type="nucleotide sequence ID" value="NC_019974.1"/>
</dbReference>
<dbReference type="AlphaFoldDB" id="L0K1Y7"/>
<keyword evidence="5" id="KW-0456">Lyase</keyword>
<dbReference type="GO" id="GO:0019346">
    <property type="term" value="P:transsulfuration"/>
    <property type="evidence" value="ECO:0007669"/>
    <property type="project" value="InterPro"/>
</dbReference>
<dbReference type="STRING" id="694430.Natoc_2590"/>
<dbReference type="InterPro" id="IPR000277">
    <property type="entry name" value="Cys/Met-Metab_PyrdxlP-dep_enz"/>
</dbReference>
<dbReference type="GO" id="GO:0004123">
    <property type="term" value="F:cystathionine gamma-lyase activity"/>
    <property type="evidence" value="ECO:0007669"/>
    <property type="project" value="TreeGrafter"/>
</dbReference>
<comment type="cofactor">
    <cofactor evidence="1">
        <name>pyridoxal 5'-phosphate</name>
        <dbReference type="ChEBI" id="CHEBI:597326"/>
    </cofactor>
</comment>
<name>L0K1Y7_9EURY</name>
<dbReference type="Pfam" id="PF01053">
    <property type="entry name" value="Cys_Met_Meta_PP"/>
    <property type="match status" value="1"/>
</dbReference>
<feature type="region of interest" description="Disordered" evidence="4">
    <location>
        <begin position="1"/>
        <end position="64"/>
    </location>
</feature>
<dbReference type="KEGG" id="nou:Natoc_2590"/>
<keyword evidence="6" id="KW-1185">Reference proteome</keyword>
<dbReference type="Proteomes" id="UP000010878">
    <property type="component" value="Chromosome"/>
</dbReference>
<dbReference type="Gene3D" id="3.40.640.10">
    <property type="entry name" value="Type I PLP-dependent aspartate aminotransferase-like (Major domain)"/>
    <property type="match status" value="1"/>
</dbReference>
<dbReference type="PANTHER" id="PTHR11808">
    <property type="entry name" value="TRANS-SULFURATION ENZYME FAMILY MEMBER"/>
    <property type="match status" value="1"/>
</dbReference>
<dbReference type="GeneID" id="14404297"/>
<dbReference type="EMBL" id="CP003929">
    <property type="protein sequence ID" value="AGB38354.1"/>
    <property type="molecule type" value="Genomic_DNA"/>
</dbReference>
<dbReference type="GO" id="GO:0019343">
    <property type="term" value="P:cysteine biosynthetic process via cystathionine"/>
    <property type="evidence" value="ECO:0007669"/>
    <property type="project" value="TreeGrafter"/>
</dbReference>
<evidence type="ECO:0000256" key="2">
    <source>
        <dbReference type="ARBA" id="ARBA00009077"/>
    </source>
</evidence>
<dbReference type="InterPro" id="IPR015424">
    <property type="entry name" value="PyrdxlP-dep_Trfase"/>
</dbReference>
<dbReference type="eggNOG" id="arCOG00060">
    <property type="taxonomic scope" value="Archaea"/>
</dbReference>
<reference evidence="5 6" key="1">
    <citation type="submission" date="2012-11" db="EMBL/GenBank/DDBJ databases">
        <title>FINISHED of Natronococcus occultus SP4, DSM 3396.</title>
        <authorList>
            <consortium name="DOE Joint Genome Institute"/>
            <person name="Eisen J."/>
            <person name="Huntemann M."/>
            <person name="Wei C.-L."/>
            <person name="Han J."/>
            <person name="Detter J.C."/>
            <person name="Han C."/>
            <person name="Tapia R."/>
            <person name="Chen A."/>
            <person name="Kyrpides N."/>
            <person name="Mavromatis K."/>
            <person name="Markowitz V."/>
            <person name="Szeto E."/>
            <person name="Ivanova N."/>
            <person name="Mikhailova N."/>
            <person name="Ovchinnikova G."/>
            <person name="Pagani I."/>
            <person name="Pati A."/>
            <person name="Goodwin L."/>
            <person name="Nordberg H.P."/>
            <person name="Cantor M.N."/>
            <person name="Hua S.X."/>
            <person name="Woyke T."/>
            <person name="Eisen J."/>
            <person name="Klenk H.-P."/>
            <person name="Klenk H.-P."/>
        </authorList>
    </citation>
    <scope>NUCLEOTIDE SEQUENCE [LARGE SCALE GENOMIC DNA]</scope>
    <source>
        <strain evidence="5 6">SP4</strain>
    </source>
</reference>
<dbReference type="GO" id="GO:0003962">
    <property type="term" value="F:cystathionine gamma-synthase activity"/>
    <property type="evidence" value="ECO:0007669"/>
    <property type="project" value="TreeGrafter"/>
</dbReference>
<dbReference type="PANTHER" id="PTHR11808:SF15">
    <property type="entry name" value="CYSTATHIONINE GAMMA-LYASE"/>
    <property type="match status" value="1"/>
</dbReference>
<dbReference type="CDD" id="cd00614">
    <property type="entry name" value="CGS_like"/>
    <property type="match status" value="1"/>
</dbReference>
<dbReference type="FunFam" id="3.90.1150.10:FF:000008">
    <property type="entry name" value="Cystathionine gamma-synthase"/>
    <property type="match status" value="1"/>
</dbReference>
<dbReference type="NCBIfam" id="NF005871">
    <property type="entry name" value="PRK07811.1"/>
    <property type="match status" value="1"/>
</dbReference>
<dbReference type="Gene3D" id="3.90.1150.10">
    <property type="entry name" value="Aspartate Aminotransferase, domain 1"/>
    <property type="match status" value="1"/>
</dbReference>
<dbReference type="FunFam" id="3.40.640.10:FF:000009">
    <property type="entry name" value="Cystathionine gamma-synthase homolog"/>
    <property type="match status" value="1"/>
</dbReference>
<accession>L0K1Y7</accession>
<comment type="similarity">
    <text evidence="2">Belongs to the trans-sulfuration enzymes family.</text>
</comment>
<dbReference type="SUPFAM" id="SSF53383">
    <property type="entry name" value="PLP-dependent transferases"/>
    <property type="match status" value="1"/>
</dbReference>
<feature type="compositionally biased region" description="Basic and acidic residues" evidence="4">
    <location>
        <begin position="7"/>
        <end position="19"/>
    </location>
</feature>
<gene>
    <name evidence="5" type="ORF">Natoc_2590</name>
</gene>
<dbReference type="InterPro" id="IPR015421">
    <property type="entry name" value="PyrdxlP-dep_Trfase_major"/>
</dbReference>
<dbReference type="GO" id="GO:0005737">
    <property type="term" value="C:cytoplasm"/>
    <property type="evidence" value="ECO:0007669"/>
    <property type="project" value="TreeGrafter"/>
</dbReference>
<proteinExistence type="inferred from homology"/>
<sequence length="394" mass="43197">MDDDPASDEHERFRFETRSIHAGQEPDADTGALMTPIHANSTYEQDAPGEHRGYEYSRTGNPTRTDLEANLASLEDAEYGRAFASGMASINTVLNLLDSGDHVVTGNDVYGGTHRIFTQVYEDYDIDFTFVDMTDLDAIEAAFREETELLWLETPTNPLMSIVDIEGAAEIAHAHGALCAIDNTFATPYLQRPLELGADIVSHSLTKYLGGHSDVVGGALLTNDEELDERFGFYQNAVGATPGPFESFLVLRGTKTLPVRMDRHCENARQIADWLADHPDVDRVYYPGLDSHPGHEIAREQMDDFGGMLSFELDASLEDTSEVVSNTEVFTLAESLGGVESLIEQPAPMTHAAIPREERLEAGLTDGLVRVSVGIEHAEDLIADLETAIESALH</sequence>
<evidence type="ECO:0000313" key="5">
    <source>
        <dbReference type="EMBL" id="AGB38354.1"/>
    </source>
</evidence>
<keyword evidence="3" id="KW-0663">Pyridoxal phosphate</keyword>
<protein>
    <submittedName>
        <fullName evidence="5">Cystathionine beta-lyase/cystathionine gamma-synthase</fullName>
    </submittedName>
</protein>
<dbReference type="PROSITE" id="PS00868">
    <property type="entry name" value="CYS_MET_METAB_PP"/>
    <property type="match status" value="1"/>
</dbReference>
<evidence type="ECO:0000256" key="3">
    <source>
        <dbReference type="ARBA" id="ARBA00022898"/>
    </source>
</evidence>
<evidence type="ECO:0000313" key="6">
    <source>
        <dbReference type="Proteomes" id="UP000010878"/>
    </source>
</evidence>
<dbReference type="InterPro" id="IPR015422">
    <property type="entry name" value="PyrdxlP-dep_Trfase_small"/>
</dbReference>